<organism evidence="2 3">
    <name type="scientific">Bacillus mojavensis</name>
    <dbReference type="NCBI Taxonomy" id="72360"/>
    <lineage>
        <taxon>Bacteria</taxon>
        <taxon>Bacillati</taxon>
        <taxon>Bacillota</taxon>
        <taxon>Bacilli</taxon>
        <taxon>Bacillales</taxon>
        <taxon>Bacillaceae</taxon>
        <taxon>Bacillus</taxon>
    </lineage>
</organism>
<evidence type="ECO:0000313" key="3">
    <source>
        <dbReference type="Proteomes" id="UP000501048"/>
    </source>
</evidence>
<dbReference type="EMBL" id="CP051464">
    <property type="protein sequence ID" value="QJC97151.1"/>
    <property type="molecule type" value="Genomic_DNA"/>
</dbReference>
<gene>
    <name evidence="2" type="ORF">HC660_26770</name>
</gene>
<name>A0ABX6LZH2_BACMO</name>
<keyword evidence="3" id="KW-1185">Reference proteome</keyword>
<sequence length="265" mass="30028">MTQNNAKIHVLADETLGGIKREYVEVDRKAEVGEKLVSIFGDYPHYSEKEYGRVVGVDIDDAEVEFESKYEDESWYILYGAYHVLEPTDIVHIDGERYELTDRKPEVGEKVIVVDDDGTYETGSIFTTKETDRWLDGSGISVEEFNYGLFHKEYRVLVPVESAEADEPQPVDTVFAIGNVAQEVAKLKRTVERLENEIDTLHKDNRTLGEELARSTNVLRTFKLSELDGKTLKIFVGRDGDFVSVLGLDKDSGNSYVLFSGEERP</sequence>
<evidence type="ECO:0000313" key="2">
    <source>
        <dbReference type="EMBL" id="QJC97151.1"/>
    </source>
</evidence>
<feature type="coiled-coil region" evidence="1">
    <location>
        <begin position="177"/>
        <end position="211"/>
    </location>
</feature>
<reference evidence="2 3" key="1">
    <citation type="submission" date="2020-04" db="EMBL/GenBank/DDBJ databases">
        <title>Plant growth promoting and environmental Bacillus: genomic and epigenetic comparison.</title>
        <authorList>
            <person name="Reva O.N."/>
            <person name="Lutz S."/>
            <person name="Ahrens C.H."/>
        </authorList>
    </citation>
    <scope>NUCLEOTIDE SEQUENCE [LARGE SCALE GENOMIC DNA]</scope>
    <source>
        <strain evidence="2 3">UCMB5075</strain>
    </source>
</reference>
<dbReference type="Proteomes" id="UP000501048">
    <property type="component" value="Chromosome"/>
</dbReference>
<evidence type="ECO:0000256" key="1">
    <source>
        <dbReference type="SAM" id="Coils"/>
    </source>
</evidence>
<keyword evidence="1" id="KW-0175">Coiled coil</keyword>
<protein>
    <submittedName>
        <fullName evidence="2">Uncharacterized protein</fullName>
    </submittedName>
</protein>
<proteinExistence type="predicted"/>
<accession>A0ABX6LZH2</accession>